<dbReference type="PANTHER" id="PTHR12626:SF0">
    <property type="entry name" value="PROGRAMMED CELL DEATH PROTEIN 4"/>
    <property type="match status" value="1"/>
</dbReference>
<evidence type="ECO:0000256" key="1">
    <source>
        <dbReference type="ARBA" id="ARBA00004496"/>
    </source>
</evidence>
<sequence>MHLLLLRLFTTRPSQATFSEENPIFISLGHMASPKEEGFLTEEQREVMRIAAQNAEIVSPRSWSSLLAPEIKSKAVGGGKGSSVGGGGAKHVRRSHSGKALRAKKGELWCFTRTVTGDTIAVAYDSHQWNGIRVIHSPYDSDPMFEWKFEETFCYFRKEERGERGLPEMRLWAGQNCNRSFLLDGAGGKGTWGKLLDTETDSCLDRNDPNYESEEELYELVAATVSDPVDNYKKSVVTIIEEYFNTGDVQLAATDLRELGSDKYHHFFVKKLISMAMDRHDKEKEMASVLLSSLYADVTSPAQISQGFVMLLDSVDDLTVDIPDAVDVLALFVARAVVDDILPPAFLTRVKRSLNESSKAFQVIQIAEKSYLSAPHHAELVEQRWGGTIHITVEEVKKKITDLLREYIESGDTTEACRCIRELGVSFFHHEVVKRALILAMEIQTSEPSILILLKEAAEECLISTSQMVKGFSRLADSLDDLSLDIPTAKSLFEVIVSKAISEGWLDPSFLKSKDVFEDCTDEEHMKLKRYKEEIVTTIHEYFLSGDESDLTQSLRDLAAPDYNPIFIKKLITLSMERKNREREMASVLLSTLSMGMFSRDDIVKGFIMLLESAEDTALDILDASNELALFLARAVIDDVLAPLNLEEISNKLPPNCSGSETVHMARSLISARYAGERLLRCWGGGTGLAVEDAKDKITKLLEEYESGGDVGEACQCIRDLGMPFFNHEVVKKALIMAMEKKSDRVLDFLQECFCEGLITTNQMTKGFSRVKDGLDDLALDIPNAQAKVEDMPKSRVVLFLLWDMAHW</sequence>
<dbReference type="GO" id="GO:0043022">
    <property type="term" value="F:ribosome binding"/>
    <property type="evidence" value="ECO:0007669"/>
    <property type="project" value="UniProtKB-ARBA"/>
</dbReference>
<feature type="signal peptide" evidence="8">
    <location>
        <begin position="1"/>
        <end position="16"/>
    </location>
</feature>
<dbReference type="GO" id="GO:0009646">
    <property type="term" value="P:response to absence of light"/>
    <property type="evidence" value="ECO:0007669"/>
    <property type="project" value="UniProtKB-ARBA"/>
</dbReference>
<dbReference type="GO" id="GO:0005829">
    <property type="term" value="C:cytosol"/>
    <property type="evidence" value="ECO:0007669"/>
    <property type="project" value="UniProtKB-ARBA"/>
</dbReference>
<evidence type="ECO:0000259" key="9">
    <source>
        <dbReference type="PROSITE" id="PS51366"/>
    </source>
</evidence>
<feature type="domain" description="MI" evidence="9">
    <location>
        <begin position="693"/>
        <end position="808"/>
    </location>
</feature>
<dbReference type="FunFam" id="1.25.40.180:FF:000009">
    <property type="entry name" value="programmed cell death protein 4"/>
    <property type="match status" value="2"/>
</dbReference>
<dbReference type="GO" id="GO:0006417">
    <property type="term" value="P:regulation of translation"/>
    <property type="evidence" value="ECO:0007669"/>
    <property type="project" value="UniProtKB-KW"/>
</dbReference>
<accession>A0A8J5HGA7</accession>
<evidence type="ECO:0000256" key="4">
    <source>
        <dbReference type="ARBA" id="ARBA00022737"/>
    </source>
</evidence>
<dbReference type="InterPro" id="IPR016024">
    <property type="entry name" value="ARM-type_fold"/>
</dbReference>
<keyword evidence="5" id="KW-0810">Translation regulation</keyword>
<dbReference type="PANTHER" id="PTHR12626">
    <property type="entry name" value="PROGRAMMED CELL DEATH 4"/>
    <property type="match status" value="1"/>
</dbReference>
<dbReference type="InterPro" id="IPR039778">
    <property type="entry name" value="PDCD4"/>
</dbReference>
<feature type="region of interest" description="Disordered" evidence="7">
    <location>
        <begin position="76"/>
        <end position="97"/>
    </location>
</feature>
<proteinExistence type="inferred from homology"/>
<feature type="domain" description="MI" evidence="9">
    <location>
        <begin position="395"/>
        <end position="516"/>
    </location>
</feature>
<dbReference type="SMART" id="SM00544">
    <property type="entry name" value="MA3"/>
    <property type="match status" value="4"/>
</dbReference>
<dbReference type="FunFam" id="1.25.40.180:FF:000008">
    <property type="entry name" value="Programmed cell death protein 4"/>
    <property type="match status" value="1"/>
</dbReference>
<evidence type="ECO:0000256" key="2">
    <source>
        <dbReference type="ARBA" id="ARBA00005497"/>
    </source>
</evidence>
<dbReference type="Proteomes" id="UP000734854">
    <property type="component" value="Unassembled WGS sequence"/>
</dbReference>
<evidence type="ECO:0000313" key="11">
    <source>
        <dbReference type="Proteomes" id="UP000734854"/>
    </source>
</evidence>
<dbReference type="AlphaFoldDB" id="A0A8J5HGA7"/>
<evidence type="ECO:0000256" key="7">
    <source>
        <dbReference type="SAM" id="MobiDB-lite"/>
    </source>
</evidence>
<dbReference type="EMBL" id="JACMSC010000004">
    <property type="protein sequence ID" value="KAG6526345.1"/>
    <property type="molecule type" value="Genomic_DNA"/>
</dbReference>
<keyword evidence="11" id="KW-1185">Reference proteome</keyword>
<gene>
    <name evidence="10" type="ORF">ZIOFF_016328</name>
</gene>
<comment type="similarity">
    <text evidence="2">Belongs to the PDCD4 family.</text>
</comment>
<evidence type="ECO:0000256" key="8">
    <source>
        <dbReference type="SAM" id="SignalP"/>
    </source>
</evidence>
<dbReference type="PROSITE" id="PS51366">
    <property type="entry name" value="MI"/>
    <property type="match status" value="4"/>
</dbReference>
<dbReference type="GO" id="GO:0045892">
    <property type="term" value="P:negative regulation of DNA-templated transcription"/>
    <property type="evidence" value="ECO:0007669"/>
    <property type="project" value="InterPro"/>
</dbReference>
<reference evidence="10 11" key="1">
    <citation type="submission" date="2020-08" db="EMBL/GenBank/DDBJ databases">
        <title>Plant Genome Project.</title>
        <authorList>
            <person name="Zhang R.-G."/>
        </authorList>
    </citation>
    <scope>NUCLEOTIDE SEQUENCE [LARGE SCALE GENOMIC DNA]</scope>
    <source>
        <tissue evidence="10">Rhizome</tissue>
    </source>
</reference>
<feature type="domain" description="MI" evidence="9">
    <location>
        <begin position="530"/>
        <end position="651"/>
    </location>
</feature>
<dbReference type="GO" id="GO:0090549">
    <property type="term" value="P:response to carbon starvation"/>
    <property type="evidence" value="ECO:0007669"/>
    <property type="project" value="UniProtKB-ARBA"/>
</dbReference>
<organism evidence="10 11">
    <name type="scientific">Zingiber officinale</name>
    <name type="common">Ginger</name>
    <name type="synonym">Amomum zingiber</name>
    <dbReference type="NCBI Taxonomy" id="94328"/>
    <lineage>
        <taxon>Eukaryota</taxon>
        <taxon>Viridiplantae</taxon>
        <taxon>Streptophyta</taxon>
        <taxon>Embryophyta</taxon>
        <taxon>Tracheophyta</taxon>
        <taxon>Spermatophyta</taxon>
        <taxon>Magnoliopsida</taxon>
        <taxon>Liliopsida</taxon>
        <taxon>Zingiberales</taxon>
        <taxon>Zingiberaceae</taxon>
        <taxon>Zingiber</taxon>
    </lineage>
</organism>
<dbReference type="Gene3D" id="1.25.40.180">
    <property type="match status" value="4"/>
</dbReference>
<name>A0A8J5HGA7_ZINOF</name>
<comment type="subcellular location">
    <subcellularLocation>
        <location evidence="1">Cytoplasm</location>
    </subcellularLocation>
</comment>
<keyword evidence="4" id="KW-0677">Repeat</keyword>
<evidence type="ECO:0000256" key="6">
    <source>
        <dbReference type="ARBA" id="ARBA00023242"/>
    </source>
</evidence>
<evidence type="ECO:0000256" key="3">
    <source>
        <dbReference type="ARBA" id="ARBA00022490"/>
    </source>
</evidence>
<protein>
    <recommendedName>
        <fullName evidence="9">MI domain-containing protein</fullName>
    </recommendedName>
</protein>
<dbReference type="InterPro" id="IPR003891">
    <property type="entry name" value="Initiation_fac_eIF4g_MI"/>
</dbReference>
<keyword evidence="6" id="KW-0539">Nucleus</keyword>
<evidence type="ECO:0000313" key="10">
    <source>
        <dbReference type="EMBL" id="KAG6526345.1"/>
    </source>
</evidence>
<keyword evidence="3" id="KW-0963">Cytoplasm</keyword>
<feature type="chain" id="PRO_5035217838" description="MI domain-containing protein" evidence="8">
    <location>
        <begin position="17"/>
        <end position="808"/>
    </location>
</feature>
<dbReference type="SUPFAM" id="SSF48371">
    <property type="entry name" value="ARM repeat"/>
    <property type="match status" value="4"/>
</dbReference>
<evidence type="ECO:0000256" key="5">
    <source>
        <dbReference type="ARBA" id="ARBA00022845"/>
    </source>
</evidence>
<comment type="caution">
    <text evidence="10">The sequence shown here is derived from an EMBL/GenBank/DDBJ whole genome shotgun (WGS) entry which is preliminary data.</text>
</comment>
<dbReference type="Pfam" id="PF02847">
    <property type="entry name" value="MA3"/>
    <property type="match status" value="4"/>
</dbReference>
<feature type="compositionally biased region" description="Gly residues" evidence="7">
    <location>
        <begin position="76"/>
        <end position="89"/>
    </location>
</feature>
<keyword evidence="8" id="KW-0732">Signal</keyword>
<feature type="domain" description="MI" evidence="9">
    <location>
        <begin position="231"/>
        <end position="352"/>
    </location>
</feature>